<dbReference type="SUPFAM" id="SSF52540">
    <property type="entry name" value="P-loop containing nucleoside triphosphate hydrolases"/>
    <property type="match status" value="1"/>
</dbReference>
<dbReference type="PRINTS" id="PR00449">
    <property type="entry name" value="RASTRNSFRMNG"/>
</dbReference>
<dbReference type="Gene3D" id="3.40.50.300">
    <property type="entry name" value="P-loop containing nucleotide triphosphate hydrolases"/>
    <property type="match status" value="1"/>
</dbReference>
<dbReference type="PANTHER" id="PTHR24073">
    <property type="entry name" value="DRAB5-RELATED"/>
    <property type="match status" value="1"/>
</dbReference>
<dbReference type="Pfam" id="PF08477">
    <property type="entry name" value="Roc"/>
    <property type="match status" value="1"/>
</dbReference>
<feature type="compositionally biased region" description="Acidic residues" evidence="3">
    <location>
        <begin position="198"/>
        <end position="214"/>
    </location>
</feature>
<sequence>MQNDLKIIVVGPPKSGKTEIADILSAASKGFQGNTKPTVALRILEFSTTIDVNGMQSNISIQLWDTSGEEKYSAAWPAIAKNADGVMLVYNANDKNQGRLVENYFKKFAQDVSPIQCLVVAHRIGESEGKPTRPKLPKSYEHVQIAIVDIKESTDSFFDQFNSFLGRVQQAKLKSIEEKERQLIGEEVPKKKHKPPAEDEDNDDGGAEDEANDE</sequence>
<dbReference type="Proteomes" id="UP001470230">
    <property type="component" value="Unassembled WGS sequence"/>
</dbReference>
<evidence type="ECO:0000313" key="4">
    <source>
        <dbReference type="EMBL" id="KAK8887587.1"/>
    </source>
</evidence>
<dbReference type="EMBL" id="JAPFFF010000006">
    <property type="protein sequence ID" value="KAK8887587.1"/>
    <property type="molecule type" value="Genomic_DNA"/>
</dbReference>
<proteinExistence type="predicted"/>
<keyword evidence="2" id="KW-0342">GTP-binding</keyword>
<dbReference type="InterPro" id="IPR027417">
    <property type="entry name" value="P-loop_NTPase"/>
</dbReference>
<evidence type="ECO:0000256" key="1">
    <source>
        <dbReference type="ARBA" id="ARBA00022741"/>
    </source>
</evidence>
<feature type="region of interest" description="Disordered" evidence="3">
    <location>
        <begin position="179"/>
        <end position="214"/>
    </location>
</feature>
<feature type="compositionally biased region" description="Basic and acidic residues" evidence="3">
    <location>
        <begin position="179"/>
        <end position="189"/>
    </location>
</feature>
<dbReference type="PROSITE" id="PS51419">
    <property type="entry name" value="RAB"/>
    <property type="match status" value="1"/>
</dbReference>
<organism evidence="4 5">
    <name type="scientific">Tritrichomonas musculus</name>
    <dbReference type="NCBI Taxonomy" id="1915356"/>
    <lineage>
        <taxon>Eukaryota</taxon>
        <taxon>Metamonada</taxon>
        <taxon>Parabasalia</taxon>
        <taxon>Tritrichomonadida</taxon>
        <taxon>Tritrichomonadidae</taxon>
        <taxon>Tritrichomonas</taxon>
    </lineage>
</organism>
<keyword evidence="5" id="KW-1185">Reference proteome</keyword>
<comment type="caution">
    <text evidence="4">The sequence shown here is derived from an EMBL/GenBank/DDBJ whole genome shotgun (WGS) entry which is preliminary data.</text>
</comment>
<keyword evidence="1" id="KW-0547">Nucleotide-binding</keyword>
<evidence type="ECO:0000313" key="5">
    <source>
        <dbReference type="Proteomes" id="UP001470230"/>
    </source>
</evidence>
<name>A0ABR2K8X9_9EUKA</name>
<gene>
    <name evidence="4" type="ORF">M9Y10_038637</name>
</gene>
<evidence type="ECO:0000256" key="3">
    <source>
        <dbReference type="SAM" id="MobiDB-lite"/>
    </source>
</evidence>
<reference evidence="4 5" key="1">
    <citation type="submission" date="2024-04" db="EMBL/GenBank/DDBJ databases">
        <title>Tritrichomonas musculus Genome.</title>
        <authorList>
            <person name="Alves-Ferreira E."/>
            <person name="Grigg M."/>
            <person name="Lorenzi H."/>
            <person name="Galac M."/>
        </authorList>
    </citation>
    <scope>NUCLEOTIDE SEQUENCE [LARGE SCALE GENOMIC DNA]</scope>
    <source>
        <strain evidence="4 5">EAF2021</strain>
    </source>
</reference>
<accession>A0ABR2K8X9</accession>
<evidence type="ECO:0000256" key="2">
    <source>
        <dbReference type="ARBA" id="ARBA00023134"/>
    </source>
</evidence>
<protein>
    <submittedName>
        <fullName evidence="4">Intraflagellar transport protein 22</fullName>
    </submittedName>
</protein>